<comment type="caution">
    <text evidence="2">The sequence shown here is derived from an EMBL/GenBank/DDBJ whole genome shotgun (WGS) entry which is preliminary data.</text>
</comment>
<dbReference type="OrthoDB" id="7865570at2"/>
<name>A0A7W6M635_9RHOB</name>
<feature type="chain" id="PRO_5031180655" description="DUF995 domain-containing protein" evidence="1">
    <location>
        <begin position="26"/>
        <end position="166"/>
    </location>
</feature>
<dbReference type="EMBL" id="JACIFU010000001">
    <property type="protein sequence ID" value="MBB4173069.1"/>
    <property type="molecule type" value="Genomic_DNA"/>
</dbReference>
<keyword evidence="1" id="KW-0732">Signal</keyword>
<proteinExistence type="predicted"/>
<sequence length="166" mass="18493">MYFRKSIYLVGFVAATTFGATTLHADPKPKNTKATDSQTVANFYAGTSRLWKSCKPGGVYLGGGWEAQAYCKRKSESVSVGKWSVKRGVLCIDLVHYWQQGDGVGSKPNDDRECIAHITDADGQIWRSWNDDGDWWRLQAVKDDKGAAKGFKLKSKVTRLRKKLGV</sequence>
<dbReference type="InterPro" id="IPR009337">
    <property type="entry name" value="DUF995"/>
</dbReference>
<evidence type="ECO:0000313" key="2">
    <source>
        <dbReference type="EMBL" id="MBB4173069.1"/>
    </source>
</evidence>
<keyword evidence="3" id="KW-1185">Reference proteome</keyword>
<feature type="signal peptide" evidence="1">
    <location>
        <begin position="1"/>
        <end position="25"/>
    </location>
</feature>
<evidence type="ECO:0000313" key="3">
    <source>
        <dbReference type="Proteomes" id="UP000565745"/>
    </source>
</evidence>
<gene>
    <name evidence="2" type="ORF">GGR93_000830</name>
</gene>
<organism evidence="2 3">
    <name type="scientific">Sulfitobacter noctilucicola</name>
    <dbReference type="NCBI Taxonomy" id="1342301"/>
    <lineage>
        <taxon>Bacteria</taxon>
        <taxon>Pseudomonadati</taxon>
        <taxon>Pseudomonadota</taxon>
        <taxon>Alphaproteobacteria</taxon>
        <taxon>Rhodobacterales</taxon>
        <taxon>Roseobacteraceae</taxon>
        <taxon>Sulfitobacter</taxon>
    </lineage>
</organism>
<dbReference type="Proteomes" id="UP000565745">
    <property type="component" value="Unassembled WGS sequence"/>
</dbReference>
<dbReference type="RefSeq" id="WP_025054853.1">
    <property type="nucleotide sequence ID" value="NZ_JACIFU010000001.1"/>
</dbReference>
<accession>A0A7W6M635</accession>
<dbReference type="AlphaFoldDB" id="A0A7W6M635"/>
<evidence type="ECO:0000256" key="1">
    <source>
        <dbReference type="SAM" id="SignalP"/>
    </source>
</evidence>
<dbReference type="Pfam" id="PF06191">
    <property type="entry name" value="DUF995"/>
    <property type="match status" value="1"/>
</dbReference>
<protein>
    <recommendedName>
        <fullName evidence="4">DUF995 domain-containing protein</fullName>
    </recommendedName>
</protein>
<evidence type="ECO:0008006" key="4">
    <source>
        <dbReference type="Google" id="ProtNLM"/>
    </source>
</evidence>
<reference evidence="2 3" key="1">
    <citation type="submission" date="2020-08" db="EMBL/GenBank/DDBJ databases">
        <title>Genomic Encyclopedia of Type Strains, Phase IV (KMG-IV): sequencing the most valuable type-strain genomes for metagenomic binning, comparative biology and taxonomic classification.</title>
        <authorList>
            <person name="Goeker M."/>
        </authorList>
    </citation>
    <scope>NUCLEOTIDE SEQUENCE [LARGE SCALE GENOMIC DNA]</scope>
    <source>
        <strain evidence="2 3">DSM 101015</strain>
    </source>
</reference>